<dbReference type="EMBL" id="CP050321">
    <property type="protein sequence ID" value="QIR26210.1"/>
    <property type="molecule type" value="Genomic_DNA"/>
</dbReference>
<evidence type="ECO:0000313" key="2">
    <source>
        <dbReference type="EMBL" id="QIR26210.1"/>
    </source>
</evidence>
<reference evidence="2 3" key="1">
    <citation type="submission" date="2020-02" db="EMBL/GenBank/DDBJ databases">
        <title>Whole genome PO2S7.</title>
        <authorList>
            <person name="Singha K.M."/>
        </authorList>
    </citation>
    <scope>NUCLEOTIDE SEQUENCE [LARGE SCALE GENOMIC DNA]</scope>
    <source>
        <strain evidence="2 3">PO2S7</strain>
    </source>
</reference>
<dbReference type="InterPro" id="IPR037401">
    <property type="entry name" value="SnoaL-like"/>
</dbReference>
<dbReference type="Gene3D" id="3.10.450.50">
    <property type="match status" value="1"/>
</dbReference>
<dbReference type="AlphaFoldDB" id="A0A6G9RH25"/>
<dbReference type="Proteomes" id="UP000503580">
    <property type="component" value="Chromosome"/>
</dbReference>
<dbReference type="KEGG" id="kgn:GY169_05035"/>
<gene>
    <name evidence="2" type="ORF">GY169_05035</name>
</gene>
<protein>
    <submittedName>
        <fullName evidence="2">Nuclear transport factor 2 family protein</fullName>
    </submittedName>
</protein>
<proteinExistence type="predicted"/>
<dbReference type="RefSeq" id="WP_163446297.1">
    <property type="nucleotide sequence ID" value="NZ_CP050321.1"/>
</dbReference>
<feature type="domain" description="SnoaL-like" evidence="1">
    <location>
        <begin position="10"/>
        <end position="88"/>
    </location>
</feature>
<dbReference type="InterPro" id="IPR032710">
    <property type="entry name" value="NTF2-like_dom_sf"/>
</dbReference>
<accession>A0A6G9RH25</accession>
<dbReference type="SUPFAM" id="SSF54427">
    <property type="entry name" value="NTF2-like"/>
    <property type="match status" value="1"/>
</dbReference>
<name>A0A6G9RH25_9ENTR</name>
<evidence type="ECO:0000313" key="3">
    <source>
        <dbReference type="Proteomes" id="UP000503580"/>
    </source>
</evidence>
<evidence type="ECO:0000259" key="1">
    <source>
        <dbReference type="Pfam" id="PF12680"/>
    </source>
</evidence>
<keyword evidence="3" id="KW-1185">Reference proteome</keyword>
<sequence>MNMPTAIQHFFNEESLDTAMSAFAEYAVVKDEGNTYTGRTAIRAWRVASREQYDFVSEPFDMFARGDIVTIRANVSGNFPGSPVVLDYDFRLLKDRIVELEIGYAELSGS</sequence>
<organism evidence="2 3">
    <name type="scientific">Kluyvera genomosp. 3</name>
    <dbReference type="NCBI Taxonomy" id="2774055"/>
    <lineage>
        <taxon>Bacteria</taxon>
        <taxon>Pseudomonadati</taxon>
        <taxon>Pseudomonadota</taxon>
        <taxon>Gammaproteobacteria</taxon>
        <taxon>Enterobacterales</taxon>
        <taxon>Enterobacteriaceae</taxon>
        <taxon>Kluyvera</taxon>
    </lineage>
</organism>
<dbReference type="Pfam" id="PF12680">
    <property type="entry name" value="SnoaL_2"/>
    <property type="match status" value="1"/>
</dbReference>